<reference evidence="2 3" key="1">
    <citation type="journal article" date="2016" name="Nat. Commun.">
        <title>Thousands of microbial genomes shed light on interconnected biogeochemical processes in an aquifer system.</title>
        <authorList>
            <person name="Anantharaman K."/>
            <person name="Brown C.T."/>
            <person name="Hug L.A."/>
            <person name="Sharon I."/>
            <person name="Castelle C.J."/>
            <person name="Probst A.J."/>
            <person name="Thomas B.C."/>
            <person name="Singh A."/>
            <person name="Wilkins M.J."/>
            <person name="Karaoz U."/>
            <person name="Brodie E.L."/>
            <person name="Williams K.H."/>
            <person name="Hubbard S.S."/>
            <person name="Banfield J.F."/>
        </authorList>
    </citation>
    <scope>NUCLEOTIDE SEQUENCE [LARGE SCALE GENOMIC DNA]</scope>
</reference>
<evidence type="ECO:0000313" key="2">
    <source>
        <dbReference type="EMBL" id="OGG79131.1"/>
    </source>
</evidence>
<accession>A0A1F6EZU5</accession>
<organism evidence="2 3">
    <name type="scientific">Candidatus Kaiserbacteria bacterium RIFCSPLOWO2_01_FULL_54_13</name>
    <dbReference type="NCBI Taxonomy" id="1798512"/>
    <lineage>
        <taxon>Bacteria</taxon>
        <taxon>Candidatus Kaiseribacteriota</taxon>
    </lineage>
</organism>
<dbReference type="AlphaFoldDB" id="A0A1F6EZU5"/>
<name>A0A1F6EZU5_9BACT</name>
<evidence type="ECO:0000256" key="1">
    <source>
        <dbReference type="SAM" id="Phobius"/>
    </source>
</evidence>
<keyword evidence="1" id="KW-1133">Transmembrane helix</keyword>
<dbReference type="Proteomes" id="UP000177372">
    <property type="component" value="Unassembled WGS sequence"/>
</dbReference>
<gene>
    <name evidence="2" type="ORF">A3A39_00725</name>
</gene>
<evidence type="ECO:0000313" key="3">
    <source>
        <dbReference type="Proteomes" id="UP000177372"/>
    </source>
</evidence>
<protein>
    <submittedName>
        <fullName evidence="2">Uncharacterized protein</fullName>
    </submittedName>
</protein>
<keyword evidence="1" id="KW-0812">Transmembrane</keyword>
<keyword evidence="1" id="KW-0472">Membrane</keyword>
<feature type="transmembrane region" description="Helical" evidence="1">
    <location>
        <begin position="46"/>
        <end position="67"/>
    </location>
</feature>
<dbReference type="EMBL" id="MFLZ01000042">
    <property type="protein sequence ID" value="OGG79131.1"/>
    <property type="molecule type" value="Genomic_DNA"/>
</dbReference>
<proteinExistence type="predicted"/>
<comment type="caution">
    <text evidence="2">The sequence shown here is derived from an EMBL/GenBank/DDBJ whole genome shotgun (WGS) entry which is preliminary data.</text>
</comment>
<sequence>MTALLLWLLTAVIASVPVFTLAWISKKIDPLLQTWRFDKRLLTAAQVLRWTLCLVVATMGVFLPLYYEYPDWPGKLYAIEDGRLVEQPWGTFEYGKTLVRMPSPDAEIAKHRTSVSPITTNPKVRRISYQITAYVTDHERYLRAKPERLNAAVGYGFAGGINKDELRKLIEYWAYELNDAKSAEFAEFYNPLSDAQQKKFRSLAQDWLNKQLAPEAATVGISEFTVQ</sequence>